<keyword evidence="2" id="KW-1185">Reference proteome</keyword>
<dbReference type="Proteomes" id="UP000538196">
    <property type="component" value="Unassembled WGS sequence"/>
</dbReference>
<comment type="caution">
    <text evidence="1">The sequence shown here is derived from an EMBL/GenBank/DDBJ whole genome shotgun (WGS) entry which is preliminary data.</text>
</comment>
<evidence type="ECO:0000313" key="2">
    <source>
        <dbReference type="Proteomes" id="UP000538196"/>
    </source>
</evidence>
<organism evidence="1 2">
    <name type="scientific">Leifsonia aquatica</name>
    <name type="common">Corynebacterium aquaticum</name>
    <dbReference type="NCBI Taxonomy" id="144185"/>
    <lineage>
        <taxon>Bacteria</taxon>
        <taxon>Bacillati</taxon>
        <taxon>Actinomycetota</taxon>
        <taxon>Actinomycetes</taxon>
        <taxon>Micrococcales</taxon>
        <taxon>Microbacteriaceae</taxon>
        <taxon>Leifsonia</taxon>
    </lineage>
</organism>
<gene>
    <name evidence="1" type="ORF">FHX33_000527</name>
</gene>
<dbReference type="RefSeq" id="WP_021763369.1">
    <property type="nucleotide sequence ID" value="NZ_JACHVP010000001.1"/>
</dbReference>
<accession>A0A7W4YIF6</accession>
<reference evidence="1 2" key="1">
    <citation type="submission" date="2020-08" db="EMBL/GenBank/DDBJ databases">
        <title>Sequencing the genomes of 1000 actinobacteria strains.</title>
        <authorList>
            <person name="Klenk H.-P."/>
        </authorList>
    </citation>
    <scope>NUCLEOTIDE SEQUENCE [LARGE SCALE GENOMIC DNA]</scope>
    <source>
        <strain evidence="1 2">DSM 20146</strain>
    </source>
</reference>
<protein>
    <submittedName>
        <fullName evidence="1">Uncharacterized protein</fullName>
    </submittedName>
</protein>
<dbReference type="EMBL" id="JACHVP010000001">
    <property type="protein sequence ID" value="MBB2965795.1"/>
    <property type="molecule type" value="Genomic_DNA"/>
</dbReference>
<name>A0A7W4YIF6_LEIAQ</name>
<proteinExistence type="predicted"/>
<dbReference type="AlphaFoldDB" id="A0A7W4YIF6"/>
<evidence type="ECO:0000313" key="1">
    <source>
        <dbReference type="EMBL" id="MBB2965795.1"/>
    </source>
</evidence>
<sequence length="98" mass="10613">MSRISVDRYNMNRRLRDLVDRIDDMDRELGRTPNVPDGGIASASIALITSSASEAVGLAADSMRALSAITHDVLADQALTEQKIIESITALEKGVESR</sequence>